<sequence>MKDFKKIKVIKGENSFEIINPTNYPLIGHGAQGAVFKLSEDRCVKIYTNREQAKMEERALKAGQHLSFMPKLYKARSNYIIMEYFNAPTLKEYLKNSMYMPEAIAIKLINILKELKKAGFSMLDAPLRHIFVLENGDLKVIDHVNSFKRQHPAPIKLLRELKLILLKDSFLMHVERLEPKMYKEWEKFFDEKDIDFRKISVSSGGQGNAVNVDSALPLPLIGQGHQGAVYRVSEDKCVKIYSKEEHANQEKKVLLSCQHLPFIPKVYETSSNYILMEYLLGPDLNSFLKKQRSMPEYITRHLLKLLKTMKAHGFKQVDSPLRHTILTVDGLKLIDHVYSFTREQDRPLEMFKDLHLLNFLDSFLEQVKVLDEKTYREWTKTPIPLNELVKKQTYTGPHIKDELNKKIKTPEQIVKEILIRE</sequence>
<accession>A0ABU5J2N7</accession>
<organism evidence="1 2">
    <name type="scientific">Robertmurraya mangrovi</name>
    <dbReference type="NCBI Taxonomy" id="3098077"/>
    <lineage>
        <taxon>Bacteria</taxon>
        <taxon>Bacillati</taxon>
        <taxon>Bacillota</taxon>
        <taxon>Bacilli</taxon>
        <taxon>Bacillales</taxon>
        <taxon>Bacillaceae</taxon>
        <taxon>Robertmurraya</taxon>
    </lineage>
</organism>
<protein>
    <recommendedName>
        <fullName evidence="3">Serine/threonine protein kinase</fullName>
    </recommendedName>
</protein>
<dbReference type="Gene3D" id="1.10.510.10">
    <property type="entry name" value="Transferase(Phosphotransferase) domain 1"/>
    <property type="match status" value="2"/>
</dbReference>
<proteinExistence type="predicted"/>
<comment type="caution">
    <text evidence="1">The sequence shown here is derived from an EMBL/GenBank/DDBJ whole genome shotgun (WGS) entry which is preliminary data.</text>
</comment>
<evidence type="ECO:0000313" key="2">
    <source>
        <dbReference type="Proteomes" id="UP001290455"/>
    </source>
</evidence>
<dbReference type="SUPFAM" id="SSF56112">
    <property type="entry name" value="Protein kinase-like (PK-like)"/>
    <property type="match status" value="2"/>
</dbReference>
<evidence type="ECO:0008006" key="3">
    <source>
        <dbReference type="Google" id="ProtNLM"/>
    </source>
</evidence>
<evidence type="ECO:0000313" key="1">
    <source>
        <dbReference type="EMBL" id="MDZ5473676.1"/>
    </source>
</evidence>
<reference evidence="1 2" key="1">
    <citation type="submission" date="2023-11" db="EMBL/GenBank/DDBJ databases">
        <title>Bacillus jintuensis, isolated from a mudflat on the Beibu Gulf coast.</title>
        <authorList>
            <person name="Li M."/>
        </authorList>
    </citation>
    <scope>NUCLEOTIDE SEQUENCE [LARGE SCALE GENOMIC DNA]</scope>
    <source>
        <strain evidence="1 2">31A1R</strain>
    </source>
</reference>
<name>A0ABU5J2N7_9BACI</name>
<dbReference type="PANTHER" id="PTHR24348">
    <property type="entry name" value="SERINE/THREONINE-PROTEIN KINASE UNC-51-RELATED"/>
    <property type="match status" value="1"/>
</dbReference>
<dbReference type="EMBL" id="JAXOFX010000015">
    <property type="protein sequence ID" value="MDZ5473676.1"/>
    <property type="molecule type" value="Genomic_DNA"/>
</dbReference>
<gene>
    <name evidence="1" type="ORF">SM124_18320</name>
</gene>
<keyword evidence="2" id="KW-1185">Reference proteome</keyword>
<dbReference type="InterPro" id="IPR045269">
    <property type="entry name" value="Atg1-like"/>
</dbReference>
<dbReference type="PANTHER" id="PTHR24348:SF68">
    <property type="entry name" value="SERINE_THREONINE-PROTEIN KINASE ATG1C"/>
    <property type="match status" value="1"/>
</dbReference>
<dbReference type="RefSeq" id="WP_322447968.1">
    <property type="nucleotide sequence ID" value="NZ_JAXOFX010000015.1"/>
</dbReference>
<dbReference type="InterPro" id="IPR011009">
    <property type="entry name" value="Kinase-like_dom_sf"/>
</dbReference>
<dbReference type="Proteomes" id="UP001290455">
    <property type="component" value="Unassembled WGS sequence"/>
</dbReference>